<organism evidence="1 2">
    <name type="scientific">Microcystis aeruginosa Ma_QC_B_20070730_S2</name>
    <dbReference type="NCBI Taxonomy" id="2486256"/>
    <lineage>
        <taxon>Bacteria</taxon>
        <taxon>Bacillati</taxon>
        <taxon>Cyanobacteriota</taxon>
        <taxon>Cyanophyceae</taxon>
        <taxon>Oscillatoriophycideae</taxon>
        <taxon>Chroococcales</taxon>
        <taxon>Microcystaceae</taxon>
        <taxon>Microcystis</taxon>
    </lineage>
</organism>
<comment type="caution">
    <text evidence="1">The sequence shown here is derived from an EMBL/GenBank/DDBJ whole genome shotgun (WGS) entry which is preliminary data.</text>
</comment>
<evidence type="ECO:0000313" key="1">
    <source>
        <dbReference type="EMBL" id="TRU25138.1"/>
    </source>
</evidence>
<accession>A0A552DSD0</accession>
<evidence type="ECO:0000313" key="2">
    <source>
        <dbReference type="Proteomes" id="UP000320551"/>
    </source>
</evidence>
<dbReference type="AlphaFoldDB" id="A0A552DSD0"/>
<gene>
    <name evidence="1" type="ORF">EWV80_10410</name>
</gene>
<dbReference type="Proteomes" id="UP000320551">
    <property type="component" value="Unassembled WGS sequence"/>
</dbReference>
<dbReference type="EMBL" id="SFBK01000135">
    <property type="protein sequence ID" value="TRU25138.1"/>
    <property type="molecule type" value="Genomic_DNA"/>
</dbReference>
<proteinExistence type="predicted"/>
<protein>
    <submittedName>
        <fullName evidence="1">Uncharacterized protein</fullName>
    </submittedName>
</protein>
<sequence length="377" mass="43937">MSKYQERIFLHLLDNTNEVELAKRILKSPLGLAADIIYALFEDRLVSKKDELDKIKMFAAGISRSEKLGSNYSLAKYYPYMFSFQQFFHSSFRARQGKVLEEMIKNILENYTDCNEVPKKVDRMQEILRQSFASPTITSLDIDAMGINNKKNKIVVIQLRSRDDTGGTTAKSSLVELLRSLMRLENLPKEELLYLICIWDERNSQQKQSTITKIYSSLQDYIPDENKFRQEIIQGYELNSKIKLKLAYGTDEISRSLFEWTGTNQESILTAIQQIIDFVENWDDLWVTYSISNIELELNSFQEISNITLLNQKINEINAKFDFSSYEKLKTSIDEITNQILPIWREKTIPLASLSDKAHYVRDLVFLKACYSKIRNN</sequence>
<name>A0A552DSD0_MICAE</name>
<reference evidence="1 2" key="1">
    <citation type="submission" date="2019-01" db="EMBL/GenBank/DDBJ databases">
        <title>Coherence of Microcystis species and biogeography revealed through population genomics.</title>
        <authorList>
            <person name="Perez-Carrascal O.M."/>
            <person name="Terrat Y."/>
            <person name="Giani A."/>
            <person name="Fortin N."/>
            <person name="Tromas N."/>
            <person name="Shapiro B.J."/>
        </authorList>
    </citation>
    <scope>NUCLEOTIDE SEQUENCE [LARGE SCALE GENOMIC DNA]</scope>
    <source>
        <strain evidence="1">Ma_QC_B_20070730_S2</strain>
    </source>
</reference>